<evidence type="ECO:0000313" key="5">
    <source>
        <dbReference type="EMBL" id="KAI5957496.1"/>
    </source>
</evidence>
<dbReference type="Proteomes" id="UP001204833">
    <property type="component" value="Unassembled WGS sequence"/>
</dbReference>
<dbReference type="GO" id="GO:0000981">
    <property type="term" value="F:DNA-binding transcription factor activity, RNA polymerase II-specific"/>
    <property type="evidence" value="ECO:0007669"/>
    <property type="project" value="InterPro"/>
</dbReference>
<feature type="compositionally biased region" description="Basic and acidic residues" evidence="3">
    <location>
        <begin position="162"/>
        <end position="174"/>
    </location>
</feature>
<feature type="compositionally biased region" description="Low complexity" evidence="3">
    <location>
        <begin position="135"/>
        <end position="157"/>
    </location>
</feature>
<comment type="caution">
    <text evidence="5">The sequence shown here is derived from an EMBL/GenBank/DDBJ whole genome shotgun (WGS) entry which is preliminary data.</text>
</comment>
<dbReference type="GO" id="GO:0005634">
    <property type="term" value="C:nucleus"/>
    <property type="evidence" value="ECO:0007669"/>
    <property type="project" value="UniProtKB-SubCell"/>
</dbReference>
<evidence type="ECO:0000256" key="1">
    <source>
        <dbReference type="ARBA" id="ARBA00004123"/>
    </source>
</evidence>
<feature type="compositionally biased region" description="Polar residues" evidence="3">
    <location>
        <begin position="756"/>
        <end position="766"/>
    </location>
</feature>
<dbReference type="GeneID" id="76151249"/>
<evidence type="ECO:0000313" key="6">
    <source>
        <dbReference type="Proteomes" id="UP001204833"/>
    </source>
</evidence>
<dbReference type="Gene3D" id="4.10.240.10">
    <property type="entry name" value="Zn(2)-C6 fungal-type DNA-binding domain"/>
    <property type="match status" value="1"/>
</dbReference>
<feature type="compositionally biased region" description="Low complexity" evidence="3">
    <location>
        <begin position="8"/>
        <end position="25"/>
    </location>
</feature>
<name>A0AAD5BEA1_9ASCO</name>
<evidence type="ECO:0000256" key="2">
    <source>
        <dbReference type="ARBA" id="ARBA00023242"/>
    </source>
</evidence>
<dbReference type="GO" id="GO:0045944">
    <property type="term" value="P:positive regulation of transcription by RNA polymerase II"/>
    <property type="evidence" value="ECO:0007669"/>
    <property type="project" value="TreeGrafter"/>
</dbReference>
<feature type="domain" description="Zn(2)-C6 fungal-type" evidence="4">
    <location>
        <begin position="33"/>
        <end position="61"/>
    </location>
</feature>
<dbReference type="Pfam" id="PF00172">
    <property type="entry name" value="Zn_clus"/>
    <property type="match status" value="1"/>
</dbReference>
<dbReference type="AlphaFoldDB" id="A0AAD5BEA1"/>
<dbReference type="SUPFAM" id="SSF57701">
    <property type="entry name" value="Zn2/Cys6 DNA-binding domain"/>
    <property type="match status" value="1"/>
</dbReference>
<feature type="region of interest" description="Disordered" evidence="3">
    <location>
        <begin position="1"/>
        <end position="34"/>
    </location>
</feature>
<sequence length="812" mass="89726">MVTEQGDSQSSTITSNSKSAASSSKPRTKSRNGCATCKKKRLKCDESKPTCLNCSKKNIVCGGYATNFKWKSFNESKPAVNGKALEKHLQLASISVIGKSIQDIAKESDLISKGLNPAAGETSSQQRVRICSVGTPTSTSTALPQSQPQPQPQQQSKSRSRSHGDTFHFDDTRSLNRNTDTLQESTTAFESPIEEIEAGAKSIVSPTLEHIMNPATAEKVHFPDLSLSPSISAILNFALNPEDIDVPSVGSLSPLTLARAHESSAATSPMWDLNKSLAKTSEQEQILYLYSEYTSGIMSIKNGFHENPWRNLLVPLAMRYGCLFNSIAAMTLFHLAGSNGIVASSEELRSRAQNYMKRCILELASGLSKMENGGEVDFPADIALATCLNLAVCESWDVSTSSGIAHLKGAKTMINKILALLREHQHSLCDQSLPSSESSVFNQDKFLQLKSKLVLIDQFEYEKMIHDCTTKRSSLVIPKPIQILFNNWIYFSVIAQMTTDTNYDEKGVDLVATITSITSNDKAKDGVRNSASPSEISDNSDKAYTFFEEFDAFNYDSEIIDPLLGCGQSLFCIIGKVAALVSKIRRKKASENWKKRNSLTIISQASELRHLLLDWKSTVNANMIKNEEENGSKSWDLSSCIATAESYRYAALLFLHQAVPEIPSLSSHELAEKIFILLASIPKSSNTSVVHIFPLLVASCEAEIGEEREWCKSRWKVLMDRMWIGNVDRALEVVEEVWKRKDELAMSSRSQKSEDTAGTTSQSSRHNPLDGLMSVVNNEYANFMNSSESSGIESKFHWSSIMKEWGWEVLLG</sequence>
<accession>A0AAD5BEA1</accession>
<keyword evidence="6" id="KW-1185">Reference proteome</keyword>
<organism evidence="5 6">
    <name type="scientific">Candida theae</name>
    <dbReference type="NCBI Taxonomy" id="1198502"/>
    <lineage>
        <taxon>Eukaryota</taxon>
        <taxon>Fungi</taxon>
        <taxon>Dikarya</taxon>
        <taxon>Ascomycota</taxon>
        <taxon>Saccharomycotina</taxon>
        <taxon>Pichiomycetes</taxon>
        <taxon>Debaryomycetaceae</taxon>
        <taxon>Candida/Lodderomyces clade</taxon>
        <taxon>Candida</taxon>
    </lineage>
</organism>
<comment type="subcellular location">
    <subcellularLocation>
        <location evidence="1">Nucleus</location>
    </subcellularLocation>
</comment>
<feature type="region of interest" description="Disordered" evidence="3">
    <location>
        <begin position="748"/>
        <end position="769"/>
    </location>
</feature>
<dbReference type="PROSITE" id="PS00463">
    <property type="entry name" value="ZN2_CY6_FUNGAL_1"/>
    <property type="match status" value="1"/>
</dbReference>
<dbReference type="InterPro" id="IPR001138">
    <property type="entry name" value="Zn2Cys6_DnaBD"/>
</dbReference>
<protein>
    <recommendedName>
        <fullName evidence="4">Zn(2)-C6 fungal-type domain-containing protein</fullName>
    </recommendedName>
</protein>
<dbReference type="RefSeq" id="XP_051608199.1">
    <property type="nucleotide sequence ID" value="XM_051752584.1"/>
</dbReference>
<feature type="region of interest" description="Disordered" evidence="3">
    <location>
        <begin position="134"/>
        <end position="190"/>
    </location>
</feature>
<evidence type="ECO:0000259" key="4">
    <source>
        <dbReference type="PROSITE" id="PS50048"/>
    </source>
</evidence>
<feature type="compositionally biased region" description="Polar residues" evidence="3">
    <location>
        <begin position="175"/>
        <end position="189"/>
    </location>
</feature>
<gene>
    <name evidence="5" type="ORF">KGF57_003190</name>
</gene>
<dbReference type="PANTHER" id="PTHR37534:SF15">
    <property type="entry name" value="ZN(II)2CYS6 TRANSCRIPTION FACTOR (EUROFUNG)"/>
    <property type="match status" value="1"/>
</dbReference>
<dbReference type="SMART" id="SM00066">
    <property type="entry name" value="GAL4"/>
    <property type="match status" value="1"/>
</dbReference>
<dbReference type="InterPro" id="IPR021858">
    <property type="entry name" value="Fun_TF"/>
</dbReference>
<keyword evidence="2" id="KW-0539">Nucleus</keyword>
<dbReference type="Pfam" id="PF11951">
    <property type="entry name" value="Fungal_trans_2"/>
    <property type="match status" value="1"/>
</dbReference>
<dbReference type="CDD" id="cd00067">
    <property type="entry name" value="GAL4"/>
    <property type="match status" value="1"/>
</dbReference>
<dbReference type="GO" id="GO:0008270">
    <property type="term" value="F:zinc ion binding"/>
    <property type="evidence" value="ECO:0007669"/>
    <property type="project" value="InterPro"/>
</dbReference>
<dbReference type="PROSITE" id="PS50048">
    <property type="entry name" value="ZN2_CY6_FUNGAL_2"/>
    <property type="match status" value="1"/>
</dbReference>
<dbReference type="GO" id="GO:0000976">
    <property type="term" value="F:transcription cis-regulatory region binding"/>
    <property type="evidence" value="ECO:0007669"/>
    <property type="project" value="TreeGrafter"/>
</dbReference>
<proteinExistence type="predicted"/>
<dbReference type="PANTHER" id="PTHR37534">
    <property type="entry name" value="TRANSCRIPTIONAL ACTIVATOR PROTEIN UGA3"/>
    <property type="match status" value="1"/>
</dbReference>
<evidence type="ECO:0000256" key="3">
    <source>
        <dbReference type="SAM" id="MobiDB-lite"/>
    </source>
</evidence>
<reference evidence="5 6" key="1">
    <citation type="journal article" date="2022" name="DNA Res.">
        <title>Genome analysis of five recently described species of the CUG-Ser clade uncovers Candida theae as a new hybrid lineage with pathogenic potential in the Candida parapsilosis species complex.</title>
        <authorList>
            <person name="Mixao V."/>
            <person name="Del Olmo V."/>
            <person name="Hegedusova E."/>
            <person name="Saus E."/>
            <person name="Pryszcz L."/>
            <person name="Cillingova A."/>
            <person name="Nosek J."/>
            <person name="Gabaldon T."/>
        </authorList>
    </citation>
    <scope>NUCLEOTIDE SEQUENCE [LARGE SCALE GENOMIC DNA]</scope>
    <source>
        <strain evidence="5 6">CBS 12239</strain>
    </source>
</reference>
<dbReference type="InterPro" id="IPR036864">
    <property type="entry name" value="Zn2-C6_fun-type_DNA-bd_sf"/>
</dbReference>
<dbReference type="EMBL" id="JAIHNG010000121">
    <property type="protein sequence ID" value="KAI5957496.1"/>
    <property type="molecule type" value="Genomic_DNA"/>
</dbReference>